<evidence type="ECO:0000313" key="5">
    <source>
        <dbReference type="EMBL" id="AFO67566.1"/>
    </source>
</evidence>
<dbReference type="InterPro" id="IPR051604">
    <property type="entry name" value="Ergot_Alk_Oxidoreductase"/>
</dbReference>
<keyword evidence="3" id="KW-0017">Alkaloid metabolism</keyword>
<evidence type="ECO:0000256" key="3">
    <source>
        <dbReference type="ARBA" id="ARBA00022589"/>
    </source>
</evidence>
<comment type="similarity">
    <text evidence="2">Belongs to the fgaFS/easG family.</text>
</comment>
<dbReference type="NCBIfam" id="TIGR03649">
    <property type="entry name" value="ergot_EASG"/>
    <property type="match status" value="1"/>
</dbReference>
<protein>
    <submittedName>
        <fullName evidence="5">Agroclavine dehydrogenase</fullName>
    </submittedName>
</protein>
<dbReference type="InterPro" id="IPR019901">
    <property type="entry name" value="Ergot_alkaloid_biosynthesis"/>
</dbReference>
<dbReference type="UniPathway" id="UPA00327"/>
<evidence type="ECO:0000256" key="1">
    <source>
        <dbReference type="ARBA" id="ARBA00005107"/>
    </source>
</evidence>
<dbReference type="SUPFAM" id="SSF51735">
    <property type="entry name" value="NAD(P)-binding Rossmann-fold domains"/>
    <property type="match status" value="1"/>
</dbReference>
<dbReference type="PANTHER" id="PTHR43162">
    <property type="match status" value="1"/>
</dbReference>
<dbReference type="GO" id="GO:0035835">
    <property type="term" value="P:indole alkaloid biosynthetic process"/>
    <property type="evidence" value="ECO:0007669"/>
    <property type="project" value="UniProtKB-UniPathway"/>
</dbReference>
<organism evidence="5">
    <name type="scientific">Epichloe inebrians</name>
    <dbReference type="NCBI Taxonomy" id="2591900"/>
    <lineage>
        <taxon>Eukaryota</taxon>
        <taxon>Fungi</taxon>
        <taxon>Dikarya</taxon>
        <taxon>Ascomycota</taxon>
        <taxon>Pezizomycotina</taxon>
        <taxon>Sordariomycetes</taxon>
        <taxon>Hypocreomycetidae</taxon>
        <taxon>Hypocreales</taxon>
        <taxon>Clavicipitaceae</taxon>
        <taxon>Epichloe</taxon>
    </lineage>
</organism>
<reference evidence="5" key="1">
    <citation type="submission" date="2015-01" db="EMBL/GenBank/DDBJ databases">
        <title>Genome sequence of Neotyphodium gansuense var. inebrians E818.</title>
        <authorList>
            <person name="Chen L."/>
            <person name="Webb J.S."/>
            <person name="Jaromczyk J."/>
            <person name="Schardl C.L."/>
        </authorList>
    </citation>
    <scope>NUCLEOTIDE SEQUENCE</scope>
    <source>
        <strain evidence="5">E818</strain>
    </source>
</reference>
<proteinExistence type="inferred from homology"/>
<evidence type="ECO:0000256" key="4">
    <source>
        <dbReference type="ARBA" id="ARBA00023002"/>
    </source>
</evidence>
<dbReference type="Gene3D" id="3.40.50.720">
    <property type="entry name" value="NAD(P)-binding Rossmann-like Domain"/>
    <property type="match status" value="1"/>
</dbReference>
<dbReference type="EMBL" id="JX072969">
    <property type="protein sequence ID" value="AFO67566.1"/>
    <property type="molecule type" value="Genomic_DNA"/>
</dbReference>
<dbReference type="GO" id="GO:0016491">
    <property type="term" value="F:oxidoreductase activity"/>
    <property type="evidence" value="ECO:0007669"/>
    <property type="project" value="UniProtKB-KW"/>
</dbReference>
<gene>
    <name evidence="5" type="primary">easG</name>
</gene>
<evidence type="ECO:0000256" key="2">
    <source>
        <dbReference type="ARBA" id="ARBA00005372"/>
    </source>
</evidence>
<comment type="pathway">
    <text evidence="1">Alkaloid biosynthesis; ergot alkaloid biosynthesis.</text>
</comment>
<accession>I7DCL1</accession>
<sequence length="289" mass="31970">MTILLTGGNGKTARHIASLLEEANLPFVIGSRSSRPQNIGRHRSFDWLDEKTFQNILTPGEGMEPISAVWLVPPPISDLASPVNKFIDFACSKDVTRFVLLSASIVEKGGPAMGQIHAHLDSLEGISYTVLRPTWFMENFSTKGDFQCDTIRKEDTIYSATGDGKIPFISVVDIARVALRALTANVPDQMDHVLLGPELLTYDDVAETLTRILDRKITHARLTESELVQKMQKSGMSAEDAQMHASMDLIVQSGAEDRLNTVVRELTGSEPRNFSDFALNEAKLWVSRN</sequence>
<dbReference type="Gene3D" id="3.90.25.10">
    <property type="entry name" value="UDP-galactose 4-epimerase, domain 1"/>
    <property type="match status" value="1"/>
</dbReference>
<keyword evidence="4" id="KW-0560">Oxidoreductase</keyword>
<dbReference type="PANTHER" id="PTHR43162:SF1">
    <property type="entry name" value="PRESTALK A DIFFERENTIATION PROTEIN A"/>
    <property type="match status" value="1"/>
</dbReference>
<dbReference type="InterPro" id="IPR036291">
    <property type="entry name" value="NAD(P)-bd_dom_sf"/>
</dbReference>
<name>I7DCL1_9HYPO</name>
<dbReference type="AlphaFoldDB" id="I7DCL1"/>